<dbReference type="Pfam" id="PF17921">
    <property type="entry name" value="Integrase_H2C2"/>
    <property type="match status" value="1"/>
</dbReference>
<dbReference type="InterPro" id="IPR051179">
    <property type="entry name" value="WD_repeat_multifunction"/>
</dbReference>
<keyword evidence="2" id="KW-0677">Repeat</keyword>
<dbReference type="PANTHER" id="PTHR19857">
    <property type="entry name" value="MITOCHONDRIAL DIVISION PROTEIN 1-RELATED"/>
    <property type="match status" value="1"/>
</dbReference>
<feature type="domain" description="Integrase zinc-binding" evidence="4">
    <location>
        <begin position="202"/>
        <end position="236"/>
    </location>
</feature>
<feature type="repeat" description="WD" evidence="3">
    <location>
        <begin position="116"/>
        <end position="157"/>
    </location>
</feature>
<keyword evidence="6" id="KW-1185">Reference proteome</keyword>
<dbReference type="Gene3D" id="2.130.10.10">
    <property type="entry name" value="YVTN repeat-like/Quinoprotein amine dehydrogenase"/>
    <property type="match status" value="1"/>
</dbReference>
<keyword evidence="1 3" id="KW-0853">WD repeat</keyword>
<sequence length="283" mass="31192">MNNSRRNGLRTDDDIDEGLIAEEDILQVVELEPNNSQDVAADLDMLDVNTADADDCDAAIETDPLHDDAKLYFSKHKGSVFCVAVDTEHGEFAATGGEDDKAFLWKIATGEMLLESTGHKDSVTCVCFSSGSTYLATGDLAGSIKVWGVKQLELIWSFEVSDLECLMKVMTEAMLTVMYEGLLNHVAQPVRLDSSPHLQLVIPKKLQRSILEEIHSGEYGGGHVGIDKTYNKVRARSIQFHHCQVCQHLPLTYHSVYVGPVQIMPGGYQQQTLGNTSLFAQEC</sequence>
<dbReference type="PROSITE" id="PS50294">
    <property type="entry name" value="WD_REPEATS_REGION"/>
    <property type="match status" value="1"/>
</dbReference>
<dbReference type="PANTHER" id="PTHR19857:SF8">
    <property type="entry name" value="ANGIO-ASSOCIATED MIGRATORY CELL PROTEIN"/>
    <property type="match status" value="1"/>
</dbReference>
<evidence type="ECO:0000256" key="1">
    <source>
        <dbReference type="ARBA" id="ARBA00022574"/>
    </source>
</evidence>
<dbReference type="Pfam" id="PF00400">
    <property type="entry name" value="WD40"/>
    <property type="match status" value="2"/>
</dbReference>
<dbReference type="SUPFAM" id="SSF50978">
    <property type="entry name" value="WD40 repeat-like"/>
    <property type="match status" value="1"/>
</dbReference>
<proteinExistence type="predicted"/>
<gene>
    <name evidence="5" type="ORF">LSH36_735g01020</name>
</gene>
<dbReference type="EMBL" id="JAODUP010000735">
    <property type="protein sequence ID" value="KAK2144730.1"/>
    <property type="molecule type" value="Genomic_DNA"/>
</dbReference>
<evidence type="ECO:0000313" key="5">
    <source>
        <dbReference type="EMBL" id="KAK2144730.1"/>
    </source>
</evidence>
<dbReference type="PROSITE" id="PS50082">
    <property type="entry name" value="WD_REPEATS_2"/>
    <property type="match status" value="2"/>
</dbReference>
<dbReference type="SMART" id="SM00320">
    <property type="entry name" value="WD40"/>
    <property type="match status" value="2"/>
</dbReference>
<dbReference type="InterPro" id="IPR041588">
    <property type="entry name" value="Integrase_H2C2"/>
</dbReference>
<dbReference type="InterPro" id="IPR036322">
    <property type="entry name" value="WD40_repeat_dom_sf"/>
</dbReference>
<name>A0AAD9MTD4_9ANNE</name>
<evidence type="ECO:0000256" key="2">
    <source>
        <dbReference type="ARBA" id="ARBA00022737"/>
    </source>
</evidence>
<dbReference type="Proteomes" id="UP001208570">
    <property type="component" value="Unassembled WGS sequence"/>
</dbReference>
<evidence type="ECO:0000313" key="6">
    <source>
        <dbReference type="Proteomes" id="UP001208570"/>
    </source>
</evidence>
<comment type="caution">
    <text evidence="5">The sequence shown here is derived from an EMBL/GenBank/DDBJ whole genome shotgun (WGS) entry which is preliminary data.</text>
</comment>
<organism evidence="5 6">
    <name type="scientific">Paralvinella palmiformis</name>
    <dbReference type="NCBI Taxonomy" id="53620"/>
    <lineage>
        <taxon>Eukaryota</taxon>
        <taxon>Metazoa</taxon>
        <taxon>Spiralia</taxon>
        <taxon>Lophotrochozoa</taxon>
        <taxon>Annelida</taxon>
        <taxon>Polychaeta</taxon>
        <taxon>Sedentaria</taxon>
        <taxon>Canalipalpata</taxon>
        <taxon>Terebellida</taxon>
        <taxon>Terebelliformia</taxon>
        <taxon>Alvinellidae</taxon>
        <taxon>Paralvinella</taxon>
    </lineage>
</organism>
<dbReference type="InterPro" id="IPR015943">
    <property type="entry name" value="WD40/YVTN_repeat-like_dom_sf"/>
</dbReference>
<accession>A0AAD9MTD4</accession>
<protein>
    <recommendedName>
        <fullName evidence="4">Integrase zinc-binding domain-containing protein</fullName>
    </recommendedName>
</protein>
<dbReference type="Gene3D" id="1.10.340.70">
    <property type="match status" value="1"/>
</dbReference>
<dbReference type="InterPro" id="IPR001680">
    <property type="entry name" value="WD40_rpt"/>
</dbReference>
<dbReference type="AlphaFoldDB" id="A0AAD9MTD4"/>
<feature type="repeat" description="WD" evidence="3">
    <location>
        <begin position="73"/>
        <end position="115"/>
    </location>
</feature>
<evidence type="ECO:0000259" key="4">
    <source>
        <dbReference type="Pfam" id="PF17921"/>
    </source>
</evidence>
<reference evidence="5" key="1">
    <citation type="journal article" date="2023" name="Mol. Biol. Evol.">
        <title>Third-Generation Sequencing Reveals the Adaptive Role of the Epigenome in Three Deep-Sea Polychaetes.</title>
        <authorList>
            <person name="Perez M."/>
            <person name="Aroh O."/>
            <person name="Sun Y."/>
            <person name="Lan Y."/>
            <person name="Juniper S.K."/>
            <person name="Young C.R."/>
            <person name="Angers B."/>
            <person name="Qian P.Y."/>
        </authorList>
    </citation>
    <scope>NUCLEOTIDE SEQUENCE</scope>
    <source>
        <strain evidence="5">P08H-3</strain>
    </source>
</reference>
<evidence type="ECO:0000256" key="3">
    <source>
        <dbReference type="PROSITE-ProRule" id="PRU00221"/>
    </source>
</evidence>